<comment type="caution">
    <text evidence="1">The sequence shown here is derived from an EMBL/GenBank/DDBJ whole genome shotgun (WGS) entry which is preliminary data.</text>
</comment>
<sequence length="47" mass="5261">QRLRDPNSNSTMVQASYDGLVKPLKSTFEGNVTVRFFIGVVVETFLV</sequence>
<accession>A0A8S3CIE3</accession>
<dbReference type="EMBL" id="CAJOBJ010180768">
    <property type="protein sequence ID" value="CAF4917216.1"/>
    <property type="molecule type" value="Genomic_DNA"/>
</dbReference>
<feature type="non-terminal residue" evidence="1">
    <location>
        <position position="1"/>
    </location>
</feature>
<protein>
    <submittedName>
        <fullName evidence="1">Uncharacterized protein</fullName>
    </submittedName>
</protein>
<organism evidence="1 2">
    <name type="scientific">Rotaria magnacalcarata</name>
    <dbReference type="NCBI Taxonomy" id="392030"/>
    <lineage>
        <taxon>Eukaryota</taxon>
        <taxon>Metazoa</taxon>
        <taxon>Spiralia</taxon>
        <taxon>Gnathifera</taxon>
        <taxon>Rotifera</taxon>
        <taxon>Eurotatoria</taxon>
        <taxon>Bdelloidea</taxon>
        <taxon>Philodinida</taxon>
        <taxon>Philodinidae</taxon>
        <taxon>Rotaria</taxon>
    </lineage>
</organism>
<dbReference type="Proteomes" id="UP000681720">
    <property type="component" value="Unassembled WGS sequence"/>
</dbReference>
<name>A0A8S3CIE3_9BILA</name>
<evidence type="ECO:0000313" key="1">
    <source>
        <dbReference type="EMBL" id="CAF4917216.1"/>
    </source>
</evidence>
<dbReference type="AlphaFoldDB" id="A0A8S3CIE3"/>
<evidence type="ECO:0000313" key="2">
    <source>
        <dbReference type="Proteomes" id="UP000681720"/>
    </source>
</evidence>
<reference evidence="1" key="1">
    <citation type="submission" date="2021-02" db="EMBL/GenBank/DDBJ databases">
        <authorList>
            <person name="Nowell W R."/>
        </authorList>
    </citation>
    <scope>NUCLEOTIDE SEQUENCE</scope>
</reference>
<gene>
    <name evidence="1" type="ORF">GIL414_LOCUS52620</name>
</gene>
<proteinExistence type="predicted"/>